<name>A0ABC9GEG2_9POAL</name>
<dbReference type="PANTHER" id="PTHR37695">
    <property type="entry name" value="RECOMBINATION INITIATION DEFECTS 3-RELATED"/>
    <property type="match status" value="1"/>
</dbReference>
<dbReference type="Proteomes" id="UP001497457">
    <property type="component" value="Chromosome 9rd"/>
</dbReference>
<protein>
    <submittedName>
        <fullName evidence="1">Uncharacterized protein</fullName>
    </submittedName>
</protein>
<organism evidence="1 2">
    <name type="scientific">Urochloa decumbens</name>
    <dbReference type="NCBI Taxonomy" id="240449"/>
    <lineage>
        <taxon>Eukaryota</taxon>
        <taxon>Viridiplantae</taxon>
        <taxon>Streptophyta</taxon>
        <taxon>Embryophyta</taxon>
        <taxon>Tracheophyta</taxon>
        <taxon>Spermatophyta</taxon>
        <taxon>Magnoliopsida</taxon>
        <taxon>Liliopsida</taxon>
        <taxon>Poales</taxon>
        <taxon>Poaceae</taxon>
        <taxon>PACMAD clade</taxon>
        <taxon>Panicoideae</taxon>
        <taxon>Panicodae</taxon>
        <taxon>Paniceae</taxon>
        <taxon>Melinidinae</taxon>
        <taxon>Urochloa</taxon>
    </lineage>
</organism>
<dbReference type="PANTHER" id="PTHR37695:SF1">
    <property type="entry name" value="RECOMBINATION INITIATION DEFECTS 3-RELATED"/>
    <property type="match status" value="1"/>
</dbReference>
<sequence length="336" mass="37453">MGMVLDSVQTDVMRLNKGMKDATLESNSTQKKVVVLERSLKEICKGQDDLKELVENCTKINSDQLNVMNSHSSNLDEISLTLSAWPKQMQADLRLLQSDISSVLAEEMQSRTINKRPLMNPVPEVIEKPLVNQTEVKGTSMMSTILIANKRSPLNQTPVVNERSLVNQKPLANGRSLMIQKPAKGRPQKQNPVASGQLTYSQRTYRNPQKSQIPPTKLLPTHLVCPPIEANSNLDIEQGKVKAVRQNLTCSISSLAPEHGDMSNRQVTHQLTEKEPVCMTIDSDDSQGCVSSMIMNTETADVESYMRKEAAEESLRILKRPMKRRGDKKAIIPVKG</sequence>
<dbReference type="EMBL" id="OZ075119">
    <property type="protein sequence ID" value="CAL5093959.1"/>
    <property type="molecule type" value="Genomic_DNA"/>
</dbReference>
<keyword evidence="2" id="KW-1185">Reference proteome</keyword>
<proteinExistence type="predicted"/>
<dbReference type="AlphaFoldDB" id="A0ABC9GEG2"/>
<evidence type="ECO:0000313" key="2">
    <source>
        <dbReference type="Proteomes" id="UP001497457"/>
    </source>
</evidence>
<reference evidence="1 2" key="2">
    <citation type="submission" date="2024-10" db="EMBL/GenBank/DDBJ databases">
        <authorList>
            <person name="Ryan C."/>
        </authorList>
    </citation>
    <scope>NUCLEOTIDE SEQUENCE [LARGE SCALE GENOMIC DNA]</scope>
</reference>
<gene>
    <name evidence="1" type="ORF">URODEC1_LOCUS115621</name>
</gene>
<reference evidence="2" key="1">
    <citation type="submission" date="2024-06" db="EMBL/GenBank/DDBJ databases">
        <authorList>
            <person name="Ryan C."/>
        </authorList>
    </citation>
    <scope>NUCLEOTIDE SEQUENCE [LARGE SCALE GENOMIC DNA]</scope>
</reference>
<evidence type="ECO:0000313" key="1">
    <source>
        <dbReference type="EMBL" id="CAL5093959.1"/>
    </source>
</evidence>
<accession>A0ABC9GEG2</accession>
<dbReference type="InterPro" id="IPR034546">
    <property type="entry name" value="PAIR1"/>
</dbReference>